<keyword evidence="4" id="KW-1185">Reference proteome</keyword>
<dbReference type="EMBL" id="BMYX01000021">
    <property type="protein sequence ID" value="GGY25297.1"/>
    <property type="molecule type" value="Genomic_DNA"/>
</dbReference>
<reference evidence="3" key="1">
    <citation type="journal article" date="2014" name="Int. J. Syst. Evol. Microbiol.">
        <title>Complete genome sequence of Corynebacterium casei LMG S-19264T (=DSM 44701T), isolated from a smear-ripened cheese.</title>
        <authorList>
            <consortium name="US DOE Joint Genome Institute (JGI-PGF)"/>
            <person name="Walter F."/>
            <person name="Albersmeier A."/>
            <person name="Kalinowski J."/>
            <person name="Ruckert C."/>
        </authorList>
    </citation>
    <scope>NUCLEOTIDE SEQUENCE</scope>
    <source>
        <strain evidence="3">KCTC 32182</strain>
    </source>
</reference>
<feature type="compositionally biased region" description="Polar residues" evidence="1">
    <location>
        <begin position="202"/>
        <end position="211"/>
    </location>
</feature>
<feature type="compositionally biased region" description="Low complexity" evidence="1">
    <location>
        <begin position="174"/>
        <end position="183"/>
    </location>
</feature>
<dbReference type="RefSeq" id="WP_189536004.1">
    <property type="nucleotide sequence ID" value="NZ_BMYX01000021.1"/>
</dbReference>
<accession>A0A918P6A3</accession>
<organism evidence="3 4">
    <name type="scientific">Paludibacterium paludis</name>
    <dbReference type="NCBI Taxonomy" id="1225769"/>
    <lineage>
        <taxon>Bacteria</taxon>
        <taxon>Pseudomonadati</taxon>
        <taxon>Pseudomonadota</taxon>
        <taxon>Betaproteobacteria</taxon>
        <taxon>Neisseriales</taxon>
        <taxon>Chromobacteriaceae</taxon>
        <taxon>Paludibacterium</taxon>
    </lineage>
</organism>
<feature type="chain" id="PRO_5036825965" evidence="2">
    <location>
        <begin position="23"/>
        <end position="321"/>
    </location>
</feature>
<evidence type="ECO:0000256" key="2">
    <source>
        <dbReference type="SAM" id="SignalP"/>
    </source>
</evidence>
<name>A0A918P6A3_9NEIS</name>
<evidence type="ECO:0000313" key="4">
    <source>
        <dbReference type="Proteomes" id="UP000645257"/>
    </source>
</evidence>
<gene>
    <name evidence="3" type="ORF">GCM10011289_31090</name>
</gene>
<evidence type="ECO:0000256" key="1">
    <source>
        <dbReference type="SAM" id="MobiDB-lite"/>
    </source>
</evidence>
<reference evidence="3" key="2">
    <citation type="submission" date="2020-09" db="EMBL/GenBank/DDBJ databases">
        <authorList>
            <person name="Sun Q."/>
            <person name="Kim S."/>
        </authorList>
    </citation>
    <scope>NUCLEOTIDE SEQUENCE</scope>
    <source>
        <strain evidence="3">KCTC 32182</strain>
    </source>
</reference>
<feature type="region of interest" description="Disordered" evidence="1">
    <location>
        <begin position="174"/>
        <end position="211"/>
    </location>
</feature>
<protein>
    <submittedName>
        <fullName evidence="3">Uncharacterized protein</fullName>
    </submittedName>
</protein>
<proteinExistence type="predicted"/>
<dbReference type="PROSITE" id="PS51257">
    <property type="entry name" value="PROKAR_LIPOPROTEIN"/>
    <property type="match status" value="1"/>
</dbReference>
<dbReference type="Proteomes" id="UP000645257">
    <property type="component" value="Unassembled WGS sequence"/>
</dbReference>
<evidence type="ECO:0000313" key="3">
    <source>
        <dbReference type="EMBL" id="GGY25297.1"/>
    </source>
</evidence>
<keyword evidence="2" id="KW-0732">Signal</keyword>
<dbReference type="AlphaFoldDB" id="A0A918P6A3"/>
<sequence length="321" mass="32047">MWTSTRFQAVAKLLIAASLAVATLSGCKFSTDTNPTVSGQQTAPASVVGMVAGDDAIPHARVTITDSTGRSLSVNSDGAGSYVAPLGGMKAPLLIVANDPSGTTEDLYAVVAAFPSGSAPVVANVTRLTTSLVSLLTDSGNPADLMASGNLASLVSADAIGAAVSRLDASLSTASSSAQTGSGNVAEVPAARSETPAAEVSGQDNAQATNQPGVAGVVGGNAVSSLSAQIAQCLTDGAACAQLVDAQFLENGYTSFAAAHPALVASGTKMTSIETQKVFSRNGYQYAQISIGWVSTDGRTGSDITVVAQTRSGWVIVGNQM</sequence>
<feature type="signal peptide" evidence="2">
    <location>
        <begin position="1"/>
        <end position="22"/>
    </location>
</feature>
<comment type="caution">
    <text evidence="3">The sequence shown here is derived from an EMBL/GenBank/DDBJ whole genome shotgun (WGS) entry which is preliminary data.</text>
</comment>